<dbReference type="InterPro" id="IPR045032">
    <property type="entry name" value="PEL"/>
</dbReference>
<evidence type="ECO:0000256" key="3">
    <source>
        <dbReference type="SAM" id="MobiDB-lite"/>
    </source>
</evidence>
<evidence type="ECO:0000313" key="6">
    <source>
        <dbReference type="Proteomes" id="UP000309128"/>
    </source>
</evidence>
<dbReference type="SUPFAM" id="SSF51126">
    <property type="entry name" value="Pectin lyase-like"/>
    <property type="match status" value="1"/>
</dbReference>
<dbReference type="GO" id="GO:0030570">
    <property type="term" value="F:pectate lyase activity"/>
    <property type="evidence" value="ECO:0007669"/>
    <property type="project" value="InterPro"/>
</dbReference>
<dbReference type="Gene3D" id="2.160.20.10">
    <property type="entry name" value="Single-stranded right-handed beta-helix, Pectin lyase-like"/>
    <property type="match status" value="1"/>
</dbReference>
<dbReference type="EMBL" id="VCKY01000076">
    <property type="protein sequence ID" value="TMR17724.1"/>
    <property type="molecule type" value="Genomic_DNA"/>
</dbReference>
<reference evidence="5 6" key="1">
    <citation type="submission" date="2019-05" db="EMBL/GenBank/DDBJ databases">
        <title>Draft genome sequence of Nonomuraea turkmeniaca DSM 43926.</title>
        <authorList>
            <person name="Saricaoglu S."/>
            <person name="Isik K."/>
        </authorList>
    </citation>
    <scope>NUCLEOTIDE SEQUENCE [LARGE SCALE GENOMIC DNA]</scope>
    <source>
        <strain evidence="5 6">DSM 43926</strain>
    </source>
</reference>
<evidence type="ECO:0000313" key="5">
    <source>
        <dbReference type="EMBL" id="TMR17724.1"/>
    </source>
</evidence>
<dbReference type="GO" id="GO:0000272">
    <property type="term" value="P:polysaccharide catabolic process"/>
    <property type="evidence" value="ECO:0007669"/>
    <property type="project" value="UniProtKB-KW"/>
</dbReference>
<evidence type="ECO:0000256" key="2">
    <source>
        <dbReference type="RuleBase" id="RU361173"/>
    </source>
</evidence>
<protein>
    <submittedName>
        <fullName evidence="5">Pectate lyase</fullName>
    </submittedName>
</protein>
<name>A0A5S4FFF6_9ACTN</name>
<keyword evidence="6" id="KW-1185">Reference proteome</keyword>
<dbReference type="SMART" id="SM00656">
    <property type="entry name" value="Amb_all"/>
    <property type="match status" value="1"/>
</dbReference>
<dbReference type="AlphaFoldDB" id="A0A5S4FFF6"/>
<dbReference type="InterPro" id="IPR011050">
    <property type="entry name" value="Pectin_lyase_fold/virulence"/>
</dbReference>
<feature type="region of interest" description="Disordered" evidence="3">
    <location>
        <begin position="33"/>
        <end position="54"/>
    </location>
</feature>
<dbReference type="SMART" id="SM00710">
    <property type="entry name" value="PbH1"/>
    <property type="match status" value="4"/>
</dbReference>
<keyword evidence="1 2" id="KW-0456">Lyase</keyword>
<dbReference type="Proteomes" id="UP000309128">
    <property type="component" value="Unassembled WGS sequence"/>
</dbReference>
<evidence type="ECO:0000256" key="1">
    <source>
        <dbReference type="ARBA" id="ARBA00023239"/>
    </source>
</evidence>
<sequence length="371" mass="37946">MEGFSPSTLLCFTPPAHSESAYRKSVSAFPAMSGMPASSRGGSSTVARTTRTGDRRKAVLGGVVAAALGAGTLSPAASAAPVTSGASASPGMVGWATQGGGTTGGGSAAATTVNSASALVTAAAGTNPAVIRVSGTITCSDMVRVGSNKTIVGNTGATIVGCGLHVRRAANVIIRNLTFRGWNDDAVSVEGSTRVWVDHNTMSNGYDGAIDIKHASDYVTVSWNHIFDHDKAMLLGHSDDNGAADTGHLRVTYHHNRLETVQRNPRVRFGNPVHVYNNYYVANPGYGVASTENAGVLVEGNYFENVPDPFHRGEGSSDPGNLVARGNHLVNSGPGDQGGAVAAIPYPYAMDPAADVKSIVIAGAGTGKITP</sequence>
<dbReference type="Pfam" id="PF00544">
    <property type="entry name" value="Pectate_lyase_4"/>
    <property type="match status" value="1"/>
</dbReference>
<keyword evidence="2" id="KW-0964">Secreted</keyword>
<comment type="similarity">
    <text evidence="2">Belongs to the polysaccharide lyase 1 family.</text>
</comment>
<dbReference type="InterPro" id="IPR002022">
    <property type="entry name" value="Pec_lyase"/>
</dbReference>
<dbReference type="PANTHER" id="PTHR31683">
    <property type="entry name" value="PECTATE LYASE 18-RELATED"/>
    <property type="match status" value="1"/>
</dbReference>
<feature type="domain" description="Pectate lyase" evidence="4">
    <location>
        <begin position="106"/>
        <end position="309"/>
    </location>
</feature>
<gene>
    <name evidence="5" type="ORF">ETD86_22825</name>
</gene>
<dbReference type="OrthoDB" id="9804661at2"/>
<organism evidence="5 6">
    <name type="scientific">Nonomuraea turkmeniaca</name>
    <dbReference type="NCBI Taxonomy" id="103838"/>
    <lineage>
        <taxon>Bacteria</taxon>
        <taxon>Bacillati</taxon>
        <taxon>Actinomycetota</taxon>
        <taxon>Actinomycetes</taxon>
        <taxon>Streptosporangiales</taxon>
        <taxon>Streptosporangiaceae</taxon>
        <taxon>Nonomuraea</taxon>
    </lineage>
</organism>
<accession>A0A5S4FFF6</accession>
<dbReference type="InterPro" id="IPR006626">
    <property type="entry name" value="PbH1"/>
</dbReference>
<dbReference type="GO" id="GO:0005576">
    <property type="term" value="C:extracellular region"/>
    <property type="evidence" value="ECO:0007669"/>
    <property type="project" value="UniProtKB-SubCell"/>
</dbReference>
<comment type="subcellular location">
    <subcellularLocation>
        <location evidence="2">Secreted</location>
    </subcellularLocation>
</comment>
<comment type="caution">
    <text evidence="5">The sequence shown here is derived from an EMBL/GenBank/DDBJ whole genome shotgun (WGS) entry which is preliminary data.</text>
</comment>
<keyword evidence="2" id="KW-0119">Carbohydrate metabolism</keyword>
<feature type="region of interest" description="Disordered" evidence="3">
    <location>
        <begin position="312"/>
        <end position="331"/>
    </location>
</feature>
<keyword evidence="2" id="KW-0624">Polysaccharide degradation</keyword>
<dbReference type="InterPro" id="IPR012334">
    <property type="entry name" value="Pectin_lyas_fold"/>
</dbReference>
<feature type="compositionally biased region" description="Polar residues" evidence="3">
    <location>
        <begin position="40"/>
        <end position="50"/>
    </location>
</feature>
<dbReference type="PANTHER" id="PTHR31683:SF18">
    <property type="entry name" value="PECTATE LYASE 21-RELATED"/>
    <property type="match status" value="1"/>
</dbReference>
<proteinExistence type="inferred from homology"/>
<evidence type="ECO:0000259" key="4">
    <source>
        <dbReference type="SMART" id="SM00656"/>
    </source>
</evidence>